<evidence type="ECO:0000256" key="11">
    <source>
        <dbReference type="ARBA" id="ARBA00023204"/>
    </source>
</evidence>
<keyword evidence="9 15" id="KW-0460">Magnesium</keyword>
<sequence>MQKNKLEPVSNSFADQIDITKNGFIGASAGTGKTHTIVFLVLKILKDFFKTSLGSDKTPFGIESILVLTYTDKAASELKGRIRAELKNTILRLEKIESPNEEESKELDYFLNQASRLDQAYISTIHGFAHKILKEYSLESGSSDNSELIEEFSAVSKALYRRMRSEFGGKYPKELLPFILSQANRFYNDGFQGTTWENFVSNLAVKKVSSPDSIQLLPRPQKFPEISSLRNIFLEINSIFPKFLEFQDSFKKKINANKYKALSARQLEFQDSLKKLIDSSRPFSPFPFTLALKKILDLKRGESSGIESILLSDEELKPAASESGFLSYTLEREKIRKLSLNLSVLESSLSSFLVSLAEDIAEDSVKIKEEENSITYGDMILGLSKSLEKNPELVSELKKRFRFGIIDEFQDTDPDQYNIFRILFLERSSGEGTEGRLFLIGDAKQSIYGFRGADLGTYLAAKKEFDTGGKFADSSVVYPELDTNRRSLPELISSYNSIFGSAKGEWFPIGETGFLPIEYINVKSPEVPGKAILYSDKSNRAALNAFSLSKESNADRLKEQYSKFLAEEILHLVSEKSEIYIKKEGYSSPEKLSWSDISVLVRGENDSEFLKRQFKTRGIPYTYPKQTGLFGSPEAIRIREILQCLNEEGSRDSFYKLLISDLFCVRPENLQDYEEYPIESGEKRLLETWRKFSRKKDFPGLFGSILTESRLASPLPEESRQDWERKVANFKQIFFFLAEKASKSDQTLGELITYLESKMVSKEDEKDYLEKDSEEDRVKIFTIHSCKGLEFPIVFLFGGFSGWGTQKKKFSEYREGEKRIIDLENNKAEDSVFNTINEDKRLYYVALTRAMYKFYFPLLAEPDPKRPLELFRKSFYAAASEFPKDSSVAKFWENEEGKYEQEWIRDHKTISGLMNTPIKEEGAEILRSVQIWPDKAEKRKIILESYSSLDSFFTSEGSGFQVSETRSFKTDETPEESKEEELPSSNKMGNLLHQLLETEDFSVYQNAKSAQQIPESNLKSYKNILKSYGYGNSSEQLELFAKRISELFWNTLKTPLSHSENNISLSEISPSERKHEVDFFLKIPEQTGTSDLLKGTLDLIFLSEGKYWILDWKSNLLSSNFGEDPYSETHLKEKIQESYSLQMAIYSVVLDDWLRFKYGKEYDPKLLGGMYFLFLRGTEPNIPGRGIFYQDIDPEFVEVSKEKIKETLDLKNKISAEKE</sequence>
<dbReference type="Gene3D" id="3.40.50.300">
    <property type="entry name" value="P-loop containing nucleotide triphosphate hydrolases"/>
    <property type="match status" value="2"/>
</dbReference>
<dbReference type="SUPFAM" id="SSF52980">
    <property type="entry name" value="Restriction endonuclease-like"/>
    <property type="match status" value="1"/>
</dbReference>
<dbReference type="PANTHER" id="PTHR11070:SF23">
    <property type="entry name" value="RECBCD ENZYME SUBUNIT RECB"/>
    <property type="match status" value="1"/>
</dbReference>
<evidence type="ECO:0000256" key="14">
    <source>
        <dbReference type="ARBA" id="ARBA00048988"/>
    </source>
</evidence>
<feature type="binding site" evidence="15">
    <location>
        <position position="1098"/>
    </location>
    <ligand>
        <name>Mg(2+)</name>
        <dbReference type="ChEBI" id="CHEBI:18420"/>
    </ligand>
</feature>
<name>A0A2M9XAX7_9LEPT</name>
<dbReference type="CDD" id="cd22352">
    <property type="entry name" value="RecB_C-like"/>
    <property type="match status" value="1"/>
</dbReference>
<evidence type="ECO:0000256" key="6">
    <source>
        <dbReference type="ARBA" id="ARBA00022806"/>
    </source>
</evidence>
<evidence type="ECO:0000256" key="9">
    <source>
        <dbReference type="ARBA" id="ARBA00022842"/>
    </source>
</evidence>
<evidence type="ECO:0000256" key="12">
    <source>
        <dbReference type="ARBA" id="ARBA00023235"/>
    </source>
</evidence>
<keyword evidence="4 15" id="KW-0227">DNA damage</keyword>
<feature type="domain" description="UvrD-like helicase C-terminal" evidence="19">
    <location>
        <begin position="518"/>
        <end position="788"/>
    </location>
</feature>
<keyword evidence="3 15" id="KW-0547">Nucleotide-binding</keyword>
<feature type="active site" description="For nuclease activity" evidence="15">
    <location>
        <position position="1111"/>
    </location>
</feature>
<feature type="compositionally biased region" description="Basic and acidic residues" evidence="17">
    <location>
        <begin position="966"/>
        <end position="976"/>
    </location>
</feature>
<dbReference type="GO" id="GO:0009338">
    <property type="term" value="C:exodeoxyribonuclease V complex"/>
    <property type="evidence" value="ECO:0007669"/>
    <property type="project" value="TreeGrafter"/>
</dbReference>
<comment type="miscellaneous">
    <text evidence="15">In the RecBCD complex, RecB has a slow 3'-5' helicase, an exonuclease activity and loads RecA onto ssDNA, RecD has a fast 5'-3' helicase activity, while RecC stimulates the ATPase and processivity of the RecB helicase and contributes to recognition of the Chi site.</text>
</comment>
<feature type="domain" description="UvrD-like helicase ATP-binding" evidence="18">
    <location>
        <begin position="6"/>
        <end position="488"/>
    </location>
</feature>
<dbReference type="PROSITE" id="PS51198">
    <property type="entry name" value="UVRD_HELICASE_ATP_BIND"/>
    <property type="match status" value="1"/>
</dbReference>
<comment type="catalytic activity">
    <reaction evidence="15">
        <text>Exonucleolytic cleavage (in the presence of ATP) in either 5'- to 3'- or 3'- to 5'-direction to yield 5'-phosphooligonucleotides.</text>
        <dbReference type="EC" id="3.1.11.5"/>
    </reaction>
</comment>
<comment type="caution">
    <text evidence="20">The sequence shown here is derived from an EMBL/GenBank/DDBJ whole genome shotgun (WGS) entry which is preliminary data.</text>
</comment>
<feature type="region of interest" description="Nuclease activity, interacts with RecD and RecA" evidence="15">
    <location>
        <begin position="940"/>
        <end position="1219"/>
    </location>
</feature>
<dbReference type="RefSeq" id="WP_100707541.1">
    <property type="nucleotide sequence ID" value="NZ_NPDL01000006.1"/>
</dbReference>
<evidence type="ECO:0000256" key="13">
    <source>
        <dbReference type="ARBA" id="ARBA00034617"/>
    </source>
</evidence>
<feature type="binding site" evidence="15">
    <location>
        <position position="1111"/>
    </location>
    <ligand>
        <name>Mg(2+)</name>
        <dbReference type="ChEBI" id="CHEBI:18420"/>
    </ligand>
</feature>
<keyword evidence="21" id="KW-1185">Reference proteome</keyword>
<evidence type="ECO:0000256" key="17">
    <source>
        <dbReference type="SAM" id="MobiDB-lite"/>
    </source>
</evidence>
<dbReference type="GO" id="GO:0000724">
    <property type="term" value="P:double-strand break repair via homologous recombination"/>
    <property type="evidence" value="ECO:0007669"/>
    <property type="project" value="UniProtKB-UniRule"/>
</dbReference>
<dbReference type="InterPro" id="IPR004586">
    <property type="entry name" value="RecB"/>
</dbReference>
<dbReference type="SUPFAM" id="SSF52540">
    <property type="entry name" value="P-loop containing nucleoside triphosphate hydrolases"/>
    <property type="match status" value="1"/>
</dbReference>
<keyword evidence="1 15" id="KW-0540">Nuclease</keyword>
<reference evidence="20 21" key="1">
    <citation type="submission" date="2017-07" db="EMBL/GenBank/DDBJ databases">
        <title>Leptospira spp. isolated from tropical soils.</title>
        <authorList>
            <person name="Thibeaux R."/>
            <person name="Iraola G."/>
            <person name="Ferres I."/>
            <person name="Bierque E."/>
            <person name="Girault D."/>
            <person name="Soupe-Gilbert M.-E."/>
            <person name="Picardeau M."/>
            <person name="Goarant C."/>
        </authorList>
    </citation>
    <scope>NUCLEOTIDE SEQUENCE [LARGE SCALE GENOMIC DNA]</scope>
    <source>
        <strain evidence="20 21">MCA1-C-A1</strain>
    </source>
</reference>
<evidence type="ECO:0000313" key="21">
    <source>
        <dbReference type="Proteomes" id="UP000232196"/>
    </source>
</evidence>
<dbReference type="PANTHER" id="PTHR11070">
    <property type="entry name" value="UVRD / RECB / PCRA DNA HELICASE FAMILY MEMBER"/>
    <property type="match status" value="1"/>
</dbReference>
<comment type="domain">
    <text evidence="15">The N-terminal DNA-binding domain is a ssDNA-dependent ATPase and has ATP-dependent 3'-5' helicase function. This domain interacts with RecC.</text>
</comment>
<dbReference type="GO" id="GO:0008854">
    <property type="term" value="F:exodeoxyribonuclease V activity"/>
    <property type="evidence" value="ECO:0007669"/>
    <property type="project" value="UniProtKB-EC"/>
</dbReference>
<accession>A0A2M9XAX7</accession>
<dbReference type="InterPro" id="IPR011335">
    <property type="entry name" value="Restrct_endonuc-II-like"/>
</dbReference>
<dbReference type="EC" id="5.6.2.4" evidence="15"/>
<dbReference type="GO" id="GO:0043138">
    <property type="term" value="F:3'-5' DNA helicase activity"/>
    <property type="evidence" value="ECO:0007669"/>
    <property type="project" value="UniProtKB-UniRule"/>
</dbReference>
<dbReference type="InterPro" id="IPR014017">
    <property type="entry name" value="DNA_helicase_UvrD-like_C"/>
</dbReference>
<evidence type="ECO:0000256" key="2">
    <source>
        <dbReference type="ARBA" id="ARBA00022723"/>
    </source>
</evidence>
<dbReference type="InterPro" id="IPR011604">
    <property type="entry name" value="PDDEXK-like_dom_sf"/>
</dbReference>
<protein>
    <recommendedName>
        <fullName evidence="15">RecBCD enzyme subunit RecB</fullName>
        <ecNumber evidence="15">3.1.11.5</ecNumber>
        <ecNumber evidence="15">5.6.2.4</ecNumber>
    </recommendedName>
    <alternativeName>
        <fullName evidence="15">DNA 3'-5' helicase subunit RecB</fullName>
    </alternativeName>
    <alternativeName>
        <fullName evidence="15">Exonuclease V subunit RecB</fullName>
        <shortName evidence="15">ExoV subunit RecB</shortName>
    </alternativeName>
    <alternativeName>
        <fullName evidence="15">Helicase/nuclease RecBCD subunit RecB</fullName>
    </alternativeName>
</protein>
<dbReference type="Pfam" id="PF00580">
    <property type="entry name" value="UvrD-helicase"/>
    <property type="match status" value="1"/>
</dbReference>
<evidence type="ECO:0000256" key="3">
    <source>
        <dbReference type="ARBA" id="ARBA00022741"/>
    </source>
</evidence>
<dbReference type="AlphaFoldDB" id="A0A2M9XAX7"/>
<evidence type="ECO:0000256" key="7">
    <source>
        <dbReference type="ARBA" id="ARBA00022839"/>
    </source>
</evidence>
<keyword evidence="2 15" id="KW-0479">Metal-binding</keyword>
<evidence type="ECO:0000259" key="18">
    <source>
        <dbReference type="PROSITE" id="PS51198"/>
    </source>
</evidence>
<dbReference type="Pfam" id="PF12705">
    <property type="entry name" value="PDDEXK_1"/>
    <property type="match status" value="1"/>
</dbReference>
<evidence type="ECO:0000313" key="20">
    <source>
        <dbReference type="EMBL" id="PJZ24851.1"/>
    </source>
</evidence>
<keyword evidence="5 15" id="KW-0378">Hydrolase</keyword>
<feature type="region of interest" description="Disordered" evidence="17">
    <location>
        <begin position="963"/>
        <end position="987"/>
    </location>
</feature>
<proteinExistence type="inferred from homology"/>
<dbReference type="GO" id="GO:0005524">
    <property type="term" value="F:ATP binding"/>
    <property type="evidence" value="ECO:0007669"/>
    <property type="project" value="UniProtKB-UniRule"/>
</dbReference>
<evidence type="ECO:0000256" key="15">
    <source>
        <dbReference type="HAMAP-Rule" id="MF_01485"/>
    </source>
</evidence>
<keyword evidence="6 15" id="KW-0347">Helicase</keyword>
<dbReference type="EC" id="3.1.11.5" evidence="15"/>
<dbReference type="GO" id="GO:0003677">
    <property type="term" value="F:DNA binding"/>
    <property type="evidence" value="ECO:0007669"/>
    <property type="project" value="UniProtKB-UniRule"/>
</dbReference>
<keyword evidence="10 15" id="KW-0238">DNA-binding</keyword>
<dbReference type="GO" id="GO:0005829">
    <property type="term" value="C:cytosol"/>
    <property type="evidence" value="ECO:0007669"/>
    <property type="project" value="TreeGrafter"/>
</dbReference>
<comment type="domain">
    <text evidence="15">The C-terminal domain has nuclease activity and interacts with RecD. It interacts with RecA, facilitating its loading onto ssDNA.</text>
</comment>
<comment type="similarity">
    <text evidence="15">Belongs to the helicase family. UvrD subfamily.</text>
</comment>
<dbReference type="EMBL" id="NPDN01000007">
    <property type="protein sequence ID" value="PJZ24851.1"/>
    <property type="molecule type" value="Genomic_DNA"/>
</dbReference>
<dbReference type="OrthoDB" id="9810135at2"/>
<comment type="cofactor">
    <cofactor evidence="15">
        <name>Mg(2+)</name>
        <dbReference type="ChEBI" id="CHEBI:18420"/>
    </cofactor>
    <text evidence="15">Binds 1 Mg(2+) ion per subunit.</text>
</comment>
<dbReference type="InterPro" id="IPR000212">
    <property type="entry name" value="DNA_helicase_UvrD/REP"/>
</dbReference>
<keyword evidence="7 15" id="KW-0269">Exonuclease</keyword>
<keyword evidence="12 15" id="KW-0413">Isomerase</keyword>
<feature type="region of interest" description="DNA-binding and helicase activity, interacts with RecC" evidence="15">
    <location>
        <begin position="1"/>
        <end position="923"/>
    </location>
</feature>
<evidence type="ECO:0000256" key="16">
    <source>
        <dbReference type="PROSITE-ProRule" id="PRU00560"/>
    </source>
</evidence>
<dbReference type="InterPro" id="IPR014016">
    <property type="entry name" value="UvrD-like_ATP-bd"/>
</dbReference>
<dbReference type="GO" id="GO:0000287">
    <property type="term" value="F:magnesium ion binding"/>
    <property type="evidence" value="ECO:0007669"/>
    <property type="project" value="UniProtKB-UniRule"/>
</dbReference>
<dbReference type="Gene3D" id="3.90.320.10">
    <property type="match status" value="1"/>
</dbReference>
<dbReference type="Pfam" id="PF13361">
    <property type="entry name" value="UvrD_C"/>
    <property type="match status" value="1"/>
</dbReference>
<keyword evidence="11 15" id="KW-0234">DNA repair</keyword>
<dbReference type="InterPro" id="IPR038726">
    <property type="entry name" value="PDDEXK_AddAB-type"/>
</dbReference>
<evidence type="ECO:0000259" key="19">
    <source>
        <dbReference type="PROSITE" id="PS51217"/>
    </source>
</evidence>
<dbReference type="HAMAP" id="MF_01485">
    <property type="entry name" value="RecB"/>
    <property type="match status" value="1"/>
</dbReference>
<gene>
    <name evidence="15" type="primary">recB</name>
    <name evidence="20" type="ORF">CH357_14840</name>
</gene>
<comment type="catalytic activity">
    <reaction evidence="13 15">
        <text>Couples ATP hydrolysis with the unwinding of duplex DNA by translocating in the 3'-5' direction.</text>
        <dbReference type="EC" id="5.6.2.4"/>
    </reaction>
</comment>
<evidence type="ECO:0000256" key="8">
    <source>
        <dbReference type="ARBA" id="ARBA00022840"/>
    </source>
</evidence>
<feature type="binding site" evidence="15">
    <location>
        <position position="993"/>
    </location>
    <ligand>
        <name>Mg(2+)</name>
        <dbReference type="ChEBI" id="CHEBI:18420"/>
    </ligand>
</feature>
<evidence type="ECO:0000256" key="10">
    <source>
        <dbReference type="ARBA" id="ARBA00023125"/>
    </source>
</evidence>
<evidence type="ECO:0000256" key="5">
    <source>
        <dbReference type="ARBA" id="ARBA00022801"/>
    </source>
</evidence>
<comment type="catalytic activity">
    <reaction evidence="14 15">
        <text>ATP + H2O = ADP + phosphate + H(+)</text>
        <dbReference type="Rhea" id="RHEA:13065"/>
        <dbReference type="ChEBI" id="CHEBI:15377"/>
        <dbReference type="ChEBI" id="CHEBI:15378"/>
        <dbReference type="ChEBI" id="CHEBI:30616"/>
        <dbReference type="ChEBI" id="CHEBI:43474"/>
        <dbReference type="ChEBI" id="CHEBI:456216"/>
        <dbReference type="EC" id="5.6.2.4"/>
    </reaction>
</comment>
<organism evidence="20 21">
    <name type="scientific">Leptospira hartskeerlii</name>
    <dbReference type="NCBI Taxonomy" id="2023177"/>
    <lineage>
        <taxon>Bacteria</taxon>
        <taxon>Pseudomonadati</taxon>
        <taxon>Spirochaetota</taxon>
        <taxon>Spirochaetia</taxon>
        <taxon>Leptospirales</taxon>
        <taxon>Leptospiraceae</taxon>
        <taxon>Leptospira</taxon>
    </lineage>
</organism>
<comment type="subunit">
    <text evidence="15">Heterotrimer of RecB, RecC and RecD. All subunits contribute to DNA-binding. Interacts with RecA.</text>
</comment>
<feature type="binding site" evidence="16">
    <location>
        <begin position="27"/>
        <end position="34"/>
    </location>
    <ligand>
        <name>ATP</name>
        <dbReference type="ChEBI" id="CHEBI:30616"/>
    </ligand>
</feature>
<dbReference type="PROSITE" id="PS51217">
    <property type="entry name" value="UVRD_HELICASE_CTER"/>
    <property type="match status" value="1"/>
</dbReference>
<keyword evidence="8 15" id="KW-0067">ATP-binding</keyword>
<evidence type="ECO:0000256" key="4">
    <source>
        <dbReference type="ARBA" id="ARBA00022763"/>
    </source>
</evidence>
<dbReference type="InterPro" id="IPR027417">
    <property type="entry name" value="P-loop_NTPase"/>
</dbReference>
<comment type="function">
    <text evidence="15">A helicase/nuclease that prepares dsDNA breaks (DSB) for recombinational DNA repair. Binds to DSBs and unwinds DNA via a highly rapid and processive ATP-dependent bidirectional helicase activity. Unwinds dsDNA until it encounters a Chi (crossover hotspot instigator) sequence from the 3' direction. Cuts ssDNA a few nucleotides 3' to the Chi site. The properties and activities of the enzyme are changed at Chi. The Chi-altered holoenzyme produces a long 3'-ssDNA overhang and facilitates RecA-binding to the ssDNA for homologous DNA recombination and repair. Holoenzyme degrades any linearized DNA that is unable to undergo homologous recombination. In the holoenzyme this subunit contributes ATPase, 3'-5' helicase, exonuclease activity and loads RecA onto ssDNA.</text>
</comment>
<dbReference type="Gene3D" id="1.10.3170.10">
    <property type="entry name" value="Recbcd, chain B, domain 2"/>
    <property type="match status" value="1"/>
</dbReference>
<dbReference type="Proteomes" id="UP000232196">
    <property type="component" value="Unassembled WGS sequence"/>
</dbReference>
<evidence type="ECO:0000256" key="1">
    <source>
        <dbReference type="ARBA" id="ARBA00022722"/>
    </source>
</evidence>
<dbReference type="Gene3D" id="1.10.486.10">
    <property type="entry name" value="PCRA, domain 4"/>
    <property type="match status" value="1"/>
</dbReference>